<protein>
    <submittedName>
        <fullName evidence="1">VP39</fullName>
    </submittedName>
</protein>
<dbReference type="Proteomes" id="UP000290445">
    <property type="component" value="Segment"/>
</dbReference>
<dbReference type="KEGG" id="vg:41699968"/>
<accession>A0A2H4UZW5</accession>
<dbReference type="InterPro" id="IPR007589">
    <property type="entry name" value="Baculo_VP39"/>
</dbReference>
<dbReference type="Pfam" id="PF04501">
    <property type="entry name" value="Baculo_VP39"/>
    <property type="match status" value="1"/>
</dbReference>
<proteinExistence type="predicted"/>
<dbReference type="GeneID" id="41699968"/>
<name>A0A2H4UZW5_9ABAC</name>
<evidence type="ECO:0000313" key="1">
    <source>
        <dbReference type="EMBL" id="AUA60305.1"/>
    </source>
</evidence>
<sequence length="296" mass="33917">MLQFQTSQNGNFTGQTTTNNCVFKTVHTFDRFGARLNRPECSPDAYNMDETYVCNFHLSYYFRTEKSTITIPDAKGQELPILAGRSLIQQDDDQRIVIPLKQNYKEILSIDNMPLEERLVFYLIYKEDAEVRRICDQFKGNMQMKWDHINAIYTETSGVIAKSDPNAICISVSTRSTRSFTPDAQVVLDNPDITPPFIGNLIRKLVAPQDLNLGGTSSTLFILRTSPTVAIEPTGLRVLKMYNEIDPTYDNTRSVQRVVVTRDIVFSDELIRSRRPLAKYDKYPIHIQFFLGSETM</sequence>
<dbReference type="OrthoDB" id="9419at10239"/>
<dbReference type="GO" id="GO:0019028">
    <property type="term" value="C:viral capsid"/>
    <property type="evidence" value="ECO:0007669"/>
    <property type="project" value="InterPro"/>
</dbReference>
<dbReference type="GO" id="GO:0005198">
    <property type="term" value="F:structural molecule activity"/>
    <property type="evidence" value="ECO:0007669"/>
    <property type="project" value="InterPro"/>
</dbReference>
<evidence type="ECO:0000313" key="2">
    <source>
        <dbReference type="Proteomes" id="UP000290445"/>
    </source>
</evidence>
<dbReference type="RefSeq" id="YP_009552634.1">
    <property type="nucleotide sequence ID" value="NC_040621.1"/>
</dbReference>
<organism evidence="1 2">
    <name type="scientific">Operophtera brumata nucleopolyhedrovirus</name>
    <dbReference type="NCBI Taxonomy" id="1046267"/>
    <lineage>
        <taxon>Viruses</taxon>
        <taxon>Viruses incertae sedis</taxon>
        <taxon>Naldaviricetes</taxon>
        <taxon>Lefavirales</taxon>
        <taxon>Baculoviridae</taxon>
        <taxon>Alphabaculovirus</taxon>
        <taxon>Alphabaculovirus opbrumatae</taxon>
    </lineage>
</organism>
<keyword evidence="2" id="KW-1185">Reference proteome</keyword>
<reference evidence="1 2" key="1">
    <citation type="journal article" date="2017" name="Viruses">
        <title>The Operophtera brumata Nucleopolyhedrovirus (OpbuNPV) Represents an Early, Divergent Lineage within Genus Alphabaculovirus.</title>
        <authorList>
            <person name="Harrison R.L."/>
            <person name="Rowley D.L."/>
            <person name="Mowery J.D."/>
            <person name="Bauchan G.R."/>
            <person name="Burand J.P."/>
        </authorList>
    </citation>
    <scope>NUCLEOTIDE SEQUENCE [LARGE SCALE GENOMIC DNA]</scope>
    <source>
        <strain evidence="1">OpbuNPV-MA</strain>
    </source>
</reference>
<dbReference type="EMBL" id="MF614691">
    <property type="protein sequence ID" value="AUA60305.1"/>
    <property type="molecule type" value="Genomic_DNA"/>
</dbReference>